<dbReference type="eggNOG" id="COG0464">
    <property type="taxonomic scope" value="Bacteria"/>
</dbReference>
<proteinExistence type="predicted"/>
<evidence type="ECO:0000313" key="1">
    <source>
        <dbReference type="EMBL" id="ADK99400.1"/>
    </source>
</evidence>
<dbReference type="AlphaFoldDB" id="D9QI98"/>
<gene>
    <name evidence="1" type="ordered locus">Bresu_0086</name>
</gene>
<accession>D9QI98</accession>
<dbReference type="BioCyc" id="BSUB633149:G1GM8-87-MONOMER"/>
<dbReference type="HOGENOM" id="CLU_444591_0_0_5"/>
<keyword evidence="2" id="KW-1185">Reference proteome</keyword>
<reference evidence="2" key="1">
    <citation type="journal article" date="2011" name="J. Bacteriol.">
        <title>Genome sequences of eight morphologically diverse alphaproteobacteria.</title>
        <authorList>
            <consortium name="US DOE Joint Genome Institute"/>
            <person name="Brown P.J."/>
            <person name="Kysela D.T."/>
            <person name="Buechlein A."/>
            <person name="Hemmerich C."/>
            <person name="Brun Y.V."/>
        </authorList>
    </citation>
    <scope>NUCLEOTIDE SEQUENCE [LARGE SCALE GENOMIC DNA]</scope>
    <source>
        <strain evidence="2">ATCC 15264 / DSM 4735 / LMG 14903 / NBRC 16000 / CB 81</strain>
    </source>
</reference>
<dbReference type="KEGG" id="bsb:Bresu_0086"/>
<sequence length="622" mass="67177">MSDYEPVIDTLSEADPDTERRLGAFPNPSPAECPVVPLGYDGNLMIFGMPEGEIRREIAGRIGSLLKTDIFCCSAGQAFLANWRDKDDKFQRELAAVWFNRQCREAGKWDARRISRSLGVWPDGPVKIVLHKGDEVLRYSPDGMVETVPIIDALRVRSGPLYKLFPPGIAPTDPATSADGHWLLKQFGMWRFDVLAEDGLTGADVLAGWVMAAMLGAVAPFRGHLLIRAMAGSGKTTLMTLVHAAMSALSGELINSFSDAGFRSDIAGMARPIALDEVEGALDGGPSPVEQVMAYLRNMATGSGSNRKQGSQDGGTVTQTAVGSVIMAAILPPPLDSALGSRVADIRLLPLNGSDLSEEDRLARPRLATDPVIAEATRRAGELSPAFLGRALTGAWRYRQDVESMKAALIDANHDARTADLIAMLAAGRRLLLHDAPLTPREAADDVGFWAPLLKQRETVEVTSNPGADALAHLLTADSGLHRGDRRVTIGELVTSTVSGDKFYDDELKVLGLRIEKGVGKDAREGPWLLVANHHPGLDRIFAKTRWRDHRSALAYLDAMGPDYATWATKPLTYGLGIKQRGLAIPLTPWLENNLSRGSGAKASDGVPARVLETVPDEAYDF</sequence>
<organism evidence="1 2">
    <name type="scientific">Brevundimonas subvibrioides (strain ATCC 15264 / DSM 4735 / LMG 14903 / NBRC 16000 / CB 81)</name>
    <name type="common">Caulobacter subvibrioides</name>
    <dbReference type="NCBI Taxonomy" id="633149"/>
    <lineage>
        <taxon>Bacteria</taxon>
        <taxon>Pseudomonadati</taxon>
        <taxon>Pseudomonadota</taxon>
        <taxon>Alphaproteobacteria</taxon>
        <taxon>Caulobacterales</taxon>
        <taxon>Caulobacteraceae</taxon>
        <taxon>Brevundimonas</taxon>
    </lineage>
</organism>
<dbReference type="RefSeq" id="WP_013267505.1">
    <property type="nucleotide sequence ID" value="NC_014375.1"/>
</dbReference>
<dbReference type="InParanoid" id="D9QI98"/>
<name>D9QI98_BRESC</name>
<dbReference type="Proteomes" id="UP000002696">
    <property type="component" value="Chromosome"/>
</dbReference>
<dbReference type="EMBL" id="CP002102">
    <property type="protein sequence ID" value="ADK99400.1"/>
    <property type="molecule type" value="Genomic_DNA"/>
</dbReference>
<evidence type="ECO:0000313" key="2">
    <source>
        <dbReference type="Proteomes" id="UP000002696"/>
    </source>
</evidence>
<protein>
    <submittedName>
        <fullName evidence="1">Uncharacterized protein</fullName>
    </submittedName>
</protein>
<dbReference type="STRING" id="633149.Bresu_0086"/>